<dbReference type="AlphaFoldDB" id="A0A4S4M428"/>
<sequence>MNTFRYKGSGERDYIAISDHGLIGNLRTAALVSLDGSIESYCVPNFDSPSVFARILDRDKVIRGKLPIRVECAPAFNYARSAHTTIIKPDDSIPYVGDDDSRRQQKALFESDSLSLDFRYVAESMIENVPEPTVELRHLDLAHRGHKGPGISVDLVVEEGQAVTFVLRTPPEGNENESKLKPSEARAKELGLPLERLIIGASSLRQKDDPLLTKGLVHELLMGTNKYWHSWIRRSTYSGSWKEAVHRSALALKLLIFEPTGMHNIISLPPFLEDN</sequence>
<comment type="caution">
    <text evidence="1">The sequence shown here is derived from an EMBL/GenBank/DDBJ whole genome shotgun (WGS) entry which is preliminary data.</text>
</comment>
<name>A0A4S4M428_9AGAM</name>
<proteinExistence type="predicted"/>
<evidence type="ECO:0000313" key="2">
    <source>
        <dbReference type="Proteomes" id="UP000310158"/>
    </source>
</evidence>
<reference evidence="1 2" key="1">
    <citation type="submission" date="2019-02" db="EMBL/GenBank/DDBJ databases">
        <title>Genome sequencing of the rare red list fungi Bondarzewia mesenterica.</title>
        <authorList>
            <person name="Buettner E."/>
            <person name="Kellner H."/>
        </authorList>
    </citation>
    <scope>NUCLEOTIDE SEQUENCE [LARGE SCALE GENOMIC DNA]</scope>
    <source>
        <strain evidence="1 2">DSM 108281</strain>
    </source>
</reference>
<dbReference type="Proteomes" id="UP000310158">
    <property type="component" value="Unassembled WGS sequence"/>
</dbReference>
<protein>
    <submittedName>
        <fullName evidence="1">Uncharacterized protein</fullName>
    </submittedName>
</protein>
<gene>
    <name evidence="1" type="ORF">EW146_g1475</name>
</gene>
<evidence type="ECO:0000313" key="1">
    <source>
        <dbReference type="EMBL" id="THH19715.1"/>
    </source>
</evidence>
<organism evidence="1 2">
    <name type="scientific">Bondarzewia mesenterica</name>
    <dbReference type="NCBI Taxonomy" id="1095465"/>
    <lineage>
        <taxon>Eukaryota</taxon>
        <taxon>Fungi</taxon>
        <taxon>Dikarya</taxon>
        <taxon>Basidiomycota</taxon>
        <taxon>Agaricomycotina</taxon>
        <taxon>Agaricomycetes</taxon>
        <taxon>Russulales</taxon>
        <taxon>Bondarzewiaceae</taxon>
        <taxon>Bondarzewia</taxon>
    </lineage>
</organism>
<keyword evidence="2" id="KW-1185">Reference proteome</keyword>
<dbReference type="EMBL" id="SGPL01000037">
    <property type="protein sequence ID" value="THH19715.1"/>
    <property type="molecule type" value="Genomic_DNA"/>
</dbReference>
<accession>A0A4S4M428</accession>
<dbReference type="OrthoDB" id="406733at2759"/>